<dbReference type="Proteomes" id="UP000507470">
    <property type="component" value="Unassembled WGS sequence"/>
</dbReference>
<protein>
    <submittedName>
        <fullName evidence="2">Uncharacterized protein</fullName>
    </submittedName>
</protein>
<name>A0A6J8DTQ8_MYTCO</name>
<gene>
    <name evidence="2" type="ORF">MCOR_44261</name>
</gene>
<dbReference type="EMBL" id="CACVKT020007831">
    <property type="protein sequence ID" value="CAC5411137.1"/>
    <property type="molecule type" value="Genomic_DNA"/>
</dbReference>
<feature type="region of interest" description="Disordered" evidence="1">
    <location>
        <begin position="72"/>
        <end position="96"/>
    </location>
</feature>
<sequence>MRHERVEQPYIGIYDEIDDSLVGMDNRDPILEPHLRNNRAIITGVRTMTKDNDEEDNSSYLDPFFAVDGTDCQSSFKDSSSNNSSNPDNVIPDDTGYLNPYQPLCEREQNIADGYKVAVYVGHNSGNSSGSDSFENGSSIDRHYHVHQQLQQGQRKNTDEYVKATTTYNEQEINYSEKNKKDSCRNKVSANKNSIASGDLLYN</sequence>
<evidence type="ECO:0000313" key="3">
    <source>
        <dbReference type="Proteomes" id="UP000507470"/>
    </source>
</evidence>
<dbReference type="AlphaFoldDB" id="A0A6J8DTQ8"/>
<evidence type="ECO:0000313" key="2">
    <source>
        <dbReference type="EMBL" id="CAC5411137.1"/>
    </source>
</evidence>
<accession>A0A6J8DTQ8</accession>
<reference evidence="2 3" key="1">
    <citation type="submission" date="2020-06" db="EMBL/GenBank/DDBJ databases">
        <authorList>
            <person name="Li R."/>
            <person name="Bekaert M."/>
        </authorList>
    </citation>
    <scope>NUCLEOTIDE SEQUENCE [LARGE SCALE GENOMIC DNA]</scope>
    <source>
        <strain evidence="3">wild</strain>
    </source>
</reference>
<organism evidence="2 3">
    <name type="scientific">Mytilus coruscus</name>
    <name type="common">Sea mussel</name>
    <dbReference type="NCBI Taxonomy" id="42192"/>
    <lineage>
        <taxon>Eukaryota</taxon>
        <taxon>Metazoa</taxon>
        <taxon>Spiralia</taxon>
        <taxon>Lophotrochozoa</taxon>
        <taxon>Mollusca</taxon>
        <taxon>Bivalvia</taxon>
        <taxon>Autobranchia</taxon>
        <taxon>Pteriomorphia</taxon>
        <taxon>Mytilida</taxon>
        <taxon>Mytiloidea</taxon>
        <taxon>Mytilidae</taxon>
        <taxon>Mytilinae</taxon>
        <taxon>Mytilus</taxon>
    </lineage>
</organism>
<feature type="compositionally biased region" description="Low complexity" evidence="1">
    <location>
        <begin position="74"/>
        <end position="94"/>
    </location>
</feature>
<keyword evidence="3" id="KW-1185">Reference proteome</keyword>
<evidence type="ECO:0000256" key="1">
    <source>
        <dbReference type="SAM" id="MobiDB-lite"/>
    </source>
</evidence>
<proteinExistence type="predicted"/>